<sequence>MASKLDFVEYVCGQIGDPSEISYRKMFGEYCIYCKGKVIGLICDDQFFVKITAAGRAILPECEEAAHVR</sequence>
<dbReference type="SUPFAM" id="SSF159894">
    <property type="entry name" value="YgaC/TfoX-N like"/>
    <property type="match status" value="1"/>
</dbReference>
<dbReference type="AlphaFoldDB" id="A0AAX0QAL0"/>
<reference evidence="2 3" key="1">
    <citation type="journal article" date="2017" name="BMC Genomics">
        <title>Genomic analysis of methanogenic archaea reveals a shift towards energy conservation.</title>
        <authorList>
            <person name="Gilmore S.P."/>
            <person name="Henske J.K."/>
            <person name="Sexton J.A."/>
            <person name="Solomon K.V."/>
            <person name="Seppala S."/>
            <person name="Yoo J.I."/>
            <person name="Huyett L.M."/>
            <person name="Pressman A."/>
            <person name="Cogan J.Z."/>
            <person name="Kivenson V."/>
            <person name="Peng X."/>
            <person name="Tan Y."/>
            <person name="Valentine D.L."/>
            <person name="O'Malley M.A."/>
        </authorList>
    </citation>
    <scope>NUCLEOTIDE SEQUENCE [LARGE SCALE GENOMIC DNA]</scope>
    <source>
        <strain evidence="2 3">XII</strain>
    </source>
</reference>
<evidence type="ECO:0000259" key="1">
    <source>
        <dbReference type="Pfam" id="PF04993"/>
    </source>
</evidence>
<proteinExistence type="predicted"/>
<dbReference type="Proteomes" id="UP000243820">
    <property type="component" value="Unassembled WGS sequence"/>
</dbReference>
<accession>A0AAX0QAL0</accession>
<dbReference type="Gene3D" id="3.30.1460.30">
    <property type="entry name" value="YgaC/TfoX-N like chaperone"/>
    <property type="match status" value="1"/>
</dbReference>
<name>A0AAX0QAL0_9EURY</name>
<dbReference type="EMBL" id="LMVO01000004">
    <property type="protein sequence ID" value="PAV09932.1"/>
    <property type="molecule type" value="Genomic_DNA"/>
</dbReference>
<comment type="caution">
    <text evidence="2">The sequence shown here is derived from an EMBL/GenBank/DDBJ whole genome shotgun (WGS) entry which is preliminary data.</text>
</comment>
<evidence type="ECO:0000313" key="2">
    <source>
        <dbReference type="EMBL" id="PAV09932.1"/>
    </source>
</evidence>
<organism evidence="2 3">
    <name type="scientific">Methanocorpusculum parvum</name>
    <dbReference type="NCBI Taxonomy" id="2193"/>
    <lineage>
        <taxon>Archaea</taxon>
        <taxon>Methanobacteriati</taxon>
        <taxon>Methanobacteriota</taxon>
        <taxon>Stenosarchaea group</taxon>
        <taxon>Methanomicrobia</taxon>
        <taxon>Methanomicrobiales</taxon>
        <taxon>Methanocorpusculaceae</taxon>
        <taxon>Methanocorpusculum</taxon>
    </lineage>
</organism>
<gene>
    <name evidence="2" type="ORF">ASJ83_05510</name>
</gene>
<evidence type="ECO:0000313" key="3">
    <source>
        <dbReference type="Proteomes" id="UP000243820"/>
    </source>
</evidence>
<dbReference type="Pfam" id="PF04993">
    <property type="entry name" value="TfoX_N"/>
    <property type="match status" value="1"/>
</dbReference>
<protein>
    <recommendedName>
        <fullName evidence="1">TfoX N-terminal domain-containing protein</fullName>
    </recommendedName>
</protein>
<keyword evidence="3" id="KW-1185">Reference proteome</keyword>
<dbReference type="RefSeq" id="WP_095641840.1">
    <property type="nucleotide sequence ID" value="NZ_LMVO01000004.1"/>
</dbReference>
<feature type="domain" description="TfoX N-terminal" evidence="1">
    <location>
        <begin position="19"/>
        <end position="57"/>
    </location>
</feature>
<dbReference type="InterPro" id="IPR007076">
    <property type="entry name" value="TfoX_N"/>
</dbReference>